<evidence type="ECO:0000313" key="3">
    <source>
        <dbReference type="Proteomes" id="UP000221860"/>
    </source>
</evidence>
<dbReference type="RefSeq" id="WP_099278347.1">
    <property type="nucleotide sequence ID" value="NZ_KZ304974.1"/>
</dbReference>
<reference evidence="2 3" key="1">
    <citation type="submission" date="2017-08" db="EMBL/GenBank/DDBJ databases">
        <title>Draft Genome Sequence of Loktanella cinnabarina Strain XM1, Isolated from Coastal Surface Water.</title>
        <authorList>
            <person name="Ma R."/>
            <person name="Wang J."/>
            <person name="Wang Q."/>
            <person name="Ma Z."/>
            <person name="Li J."/>
            <person name="Chen L."/>
        </authorList>
    </citation>
    <scope>NUCLEOTIDE SEQUENCE [LARGE SCALE GENOMIC DNA]</scope>
    <source>
        <strain evidence="2 3">XM1</strain>
    </source>
</reference>
<gene>
    <name evidence="2" type="ORF">CJ301_15855</name>
</gene>
<protein>
    <submittedName>
        <fullName evidence="2">Uncharacterized protein</fullName>
    </submittedName>
</protein>
<dbReference type="AlphaFoldDB" id="A0A2G1MCS0"/>
<comment type="caution">
    <text evidence="2">The sequence shown here is derived from an EMBL/GenBank/DDBJ whole genome shotgun (WGS) entry which is preliminary data.</text>
</comment>
<evidence type="ECO:0000313" key="2">
    <source>
        <dbReference type="EMBL" id="PHP26521.1"/>
    </source>
</evidence>
<evidence type="ECO:0000256" key="1">
    <source>
        <dbReference type="SAM" id="SignalP"/>
    </source>
</evidence>
<keyword evidence="1" id="KW-0732">Signal</keyword>
<feature type="chain" id="PRO_5013740120" evidence="1">
    <location>
        <begin position="22"/>
        <end position="169"/>
    </location>
</feature>
<dbReference type="EMBL" id="NQWH01000034">
    <property type="protein sequence ID" value="PHP26521.1"/>
    <property type="molecule type" value="Genomic_DNA"/>
</dbReference>
<feature type="signal peptide" evidence="1">
    <location>
        <begin position="1"/>
        <end position="21"/>
    </location>
</feature>
<sequence length="169" mass="17502">MRPYCLALFGLFIVTSGAAQQDATPTAIESLIIDANPCASASTDLMGMAVGVDQLRSISVERASVVIEGDIMTSNLIGSLACESSAGAVAPGFVSAAIDAEVVIDLSTCIVGETSVTINNAVVEIDMPGLMGAVGELFEEQLPLLLEPALRRSLSERAVTACKQLEADR</sequence>
<organism evidence="2 3">
    <name type="scientific">Limimaricola cinnabarinus</name>
    <dbReference type="NCBI Taxonomy" id="1125964"/>
    <lineage>
        <taxon>Bacteria</taxon>
        <taxon>Pseudomonadati</taxon>
        <taxon>Pseudomonadota</taxon>
        <taxon>Alphaproteobacteria</taxon>
        <taxon>Rhodobacterales</taxon>
        <taxon>Paracoccaceae</taxon>
        <taxon>Limimaricola</taxon>
    </lineage>
</organism>
<keyword evidence="3" id="KW-1185">Reference proteome</keyword>
<dbReference type="Proteomes" id="UP000221860">
    <property type="component" value="Unassembled WGS sequence"/>
</dbReference>
<proteinExistence type="predicted"/>
<accession>A0A2G1MCS0</accession>
<name>A0A2G1MCS0_9RHOB</name>